<dbReference type="Gene3D" id="2.40.50.100">
    <property type="match status" value="1"/>
</dbReference>
<evidence type="ECO:0000256" key="9">
    <source>
        <dbReference type="RuleBase" id="RU365093"/>
    </source>
</evidence>
<evidence type="ECO:0000256" key="4">
    <source>
        <dbReference type="ARBA" id="ARBA00022475"/>
    </source>
</evidence>
<dbReference type="InterPro" id="IPR010129">
    <property type="entry name" value="T1SS_HlyD"/>
</dbReference>
<comment type="similarity">
    <text evidence="2 9">Belongs to the membrane fusion protein (MFP) (TC 8.A.1) family.</text>
</comment>
<dbReference type="NCBIfam" id="TIGR01843">
    <property type="entry name" value="type_I_hlyD"/>
    <property type="match status" value="1"/>
</dbReference>
<dbReference type="InterPro" id="IPR050739">
    <property type="entry name" value="MFP"/>
</dbReference>
<comment type="caution">
    <text evidence="13">The sequence shown here is derived from an EMBL/GenBank/DDBJ whole genome shotgun (WGS) entry which is preliminary data.</text>
</comment>
<evidence type="ECO:0000259" key="11">
    <source>
        <dbReference type="Pfam" id="PF25994"/>
    </source>
</evidence>
<feature type="domain" description="AprE-like beta-barrel" evidence="12">
    <location>
        <begin position="323"/>
        <end position="411"/>
    </location>
</feature>
<evidence type="ECO:0000256" key="10">
    <source>
        <dbReference type="SAM" id="Coils"/>
    </source>
</evidence>
<reference evidence="13 14" key="1">
    <citation type="submission" date="2020-04" db="EMBL/GenBank/DDBJ databases">
        <title>Enterovirga sp. isolate from soil.</title>
        <authorList>
            <person name="Chea S."/>
            <person name="Kim D.-U."/>
        </authorList>
    </citation>
    <scope>NUCLEOTIDE SEQUENCE [LARGE SCALE GENOMIC DNA]</scope>
    <source>
        <strain evidence="13 14">DB1703</strain>
    </source>
</reference>
<evidence type="ECO:0000313" key="13">
    <source>
        <dbReference type="EMBL" id="NNM73540.1"/>
    </source>
</evidence>
<evidence type="ECO:0000256" key="8">
    <source>
        <dbReference type="ARBA" id="ARBA00023136"/>
    </source>
</evidence>
<dbReference type="Pfam" id="PF26002">
    <property type="entry name" value="Beta-barrel_AprE"/>
    <property type="match status" value="1"/>
</dbReference>
<dbReference type="InterPro" id="IPR058982">
    <property type="entry name" value="Beta-barrel_AprE"/>
</dbReference>
<name>A0A849IBX1_9HYPH</name>
<comment type="subcellular location">
    <subcellularLocation>
        <location evidence="1 9">Cell inner membrane</location>
        <topology evidence="1 9">Single-pass membrane protein</topology>
    </subcellularLocation>
</comment>
<evidence type="ECO:0000259" key="12">
    <source>
        <dbReference type="Pfam" id="PF26002"/>
    </source>
</evidence>
<evidence type="ECO:0000313" key="14">
    <source>
        <dbReference type="Proteomes" id="UP000564885"/>
    </source>
</evidence>
<dbReference type="Proteomes" id="UP000564885">
    <property type="component" value="Unassembled WGS sequence"/>
</dbReference>
<accession>A0A849IBX1</accession>
<feature type="coiled-coil region" evidence="10">
    <location>
        <begin position="94"/>
        <end position="121"/>
    </location>
</feature>
<keyword evidence="10" id="KW-0175">Coiled coil</keyword>
<dbReference type="GO" id="GO:0005886">
    <property type="term" value="C:plasma membrane"/>
    <property type="evidence" value="ECO:0007669"/>
    <property type="project" value="UniProtKB-SubCell"/>
</dbReference>
<dbReference type="AlphaFoldDB" id="A0A849IBX1"/>
<gene>
    <name evidence="13" type="ORF">HJG44_14220</name>
</gene>
<dbReference type="RefSeq" id="WP_171219052.1">
    <property type="nucleotide sequence ID" value="NZ_JABEPP010000004.1"/>
</dbReference>
<evidence type="ECO:0000256" key="7">
    <source>
        <dbReference type="ARBA" id="ARBA00022989"/>
    </source>
</evidence>
<dbReference type="Gene3D" id="2.40.30.170">
    <property type="match status" value="1"/>
</dbReference>
<evidence type="ECO:0000256" key="5">
    <source>
        <dbReference type="ARBA" id="ARBA00022519"/>
    </source>
</evidence>
<keyword evidence="7" id="KW-1133">Transmembrane helix</keyword>
<keyword evidence="5 9" id="KW-0997">Cell inner membrane</keyword>
<keyword evidence="14" id="KW-1185">Reference proteome</keyword>
<evidence type="ECO:0000256" key="1">
    <source>
        <dbReference type="ARBA" id="ARBA00004377"/>
    </source>
</evidence>
<dbReference type="Pfam" id="PF25994">
    <property type="entry name" value="HH_AprE"/>
    <property type="match status" value="1"/>
</dbReference>
<dbReference type="GO" id="GO:0015031">
    <property type="term" value="P:protein transport"/>
    <property type="evidence" value="ECO:0007669"/>
    <property type="project" value="InterPro"/>
</dbReference>
<dbReference type="EMBL" id="JABEPP010000004">
    <property type="protein sequence ID" value="NNM73540.1"/>
    <property type="molecule type" value="Genomic_DNA"/>
</dbReference>
<evidence type="ECO:0000256" key="2">
    <source>
        <dbReference type="ARBA" id="ARBA00009477"/>
    </source>
</evidence>
<dbReference type="PANTHER" id="PTHR30386">
    <property type="entry name" value="MEMBRANE FUSION SUBUNIT OF EMRAB-TOLC MULTIDRUG EFFLUX PUMP"/>
    <property type="match status" value="1"/>
</dbReference>
<organism evidence="13 14">
    <name type="scientific">Enterovirga aerilata</name>
    <dbReference type="NCBI Taxonomy" id="2730920"/>
    <lineage>
        <taxon>Bacteria</taxon>
        <taxon>Pseudomonadati</taxon>
        <taxon>Pseudomonadota</taxon>
        <taxon>Alphaproteobacteria</taxon>
        <taxon>Hyphomicrobiales</taxon>
        <taxon>Methylobacteriaceae</taxon>
        <taxon>Enterovirga</taxon>
    </lineage>
</organism>
<feature type="coiled-coil region" evidence="10">
    <location>
        <begin position="152"/>
        <end position="186"/>
    </location>
</feature>
<keyword evidence="8" id="KW-0472">Membrane</keyword>
<proteinExistence type="inferred from homology"/>
<keyword evidence="3 9" id="KW-0813">Transport</keyword>
<protein>
    <recommendedName>
        <fullName evidence="9">Membrane fusion protein (MFP) family protein</fullName>
    </recommendedName>
</protein>
<keyword evidence="4 9" id="KW-1003">Cell membrane</keyword>
<keyword evidence="6" id="KW-0812">Transmembrane</keyword>
<dbReference type="PRINTS" id="PR01490">
    <property type="entry name" value="RTXTOXIND"/>
</dbReference>
<dbReference type="PANTHER" id="PTHR30386:SF17">
    <property type="entry name" value="ALKALINE PROTEASE SECRETION PROTEIN APRE"/>
    <property type="match status" value="1"/>
</dbReference>
<evidence type="ECO:0000256" key="3">
    <source>
        <dbReference type="ARBA" id="ARBA00022448"/>
    </source>
</evidence>
<evidence type="ECO:0000256" key="6">
    <source>
        <dbReference type="ARBA" id="ARBA00022692"/>
    </source>
</evidence>
<dbReference type="InterPro" id="IPR058781">
    <property type="entry name" value="HH_AprE-like"/>
</dbReference>
<feature type="domain" description="AprE-like long alpha-helical hairpin" evidence="11">
    <location>
        <begin position="90"/>
        <end position="281"/>
    </location>
</feature>
<sequence length="435" mass="47455">MDAPTTTTMQSVTRHLALMVGAVVLLCGAAIAGAAVELSGAIIAAGSLVVESSVKKVQHPTGGVVSELLVQNGRPVRAGELLMRLDATTAKANLDAVTKTVWELSARRARLEAERDGLEEVRMPEDLTATALQEPDLARILTGEARLFRLRRDALAGQKGQLREQIAQLREEISGLEEQSAAKAQELELVAREWQGVRELWQKQLVQITRVTALEREQARLKGERGRLVAAAAQARGKISETELQIIQLDQNHRSEVAAELAEIRAKLSTVVEQKVTAEDQLRRVDIRAPQAGIVHELAVHTPGGVVSAGEQIMLIVPNADSLVVDARIAPEDIDQVRPGQAAVLRFPGLNQRTTPELRGEVIRIGADITEDKRTGISFFLVRIALAPGEARKLGDVQLVPGMPVNVFIRTSERTILSYLLRPLTDQVRLVFRES</sequence>